<dbReference type="EMBL" id="OCTN01000002">
    <property type="protein sequence ID" value="SOH93395.1"/>
    <property type="molecule type" value="Genomic_DNA"/>
</dbReference>
<dbReference type="Proteomes" id="UP000220034">
    <property type="component" value="Unassembled WGS sequence"/>
</dbReference>
<feature type="region of interest" description="Disordered" evidence="1">
    <location>
        <begin position="26"/>
        <end position="61"/>
    </location>
</feature>
<sequence>MTNGDDGVERSVSDVLAAIRARVQAEEAGFSARPQAGDAAPMRLGAEQQVEDADSGGDVTPLRLDAPVAVASLRLDTPVSEPNEVVEIEEVPEAPHVEIEDDADQQPSATVTPLFGKRPVEPEATVEDEVESVANPEYDVWTPKPDTPPSEYDVWTPQAYAEPIAEVTAPVEVETSAIDETEIRAIVREVLVGVDIGTHEELRAEIRAIVAEELRGALGDEIARSIRKTIRKDIVRAFKDRGLN</sequence>
<proteinExistence type="predicted"/>
<gene>
    <name evidence="2" type="ORF">SAMN06273572_10271</name>
</gene>
<keyword evidence="3" id="KW-1185">Reference proteome</keyword>
<dbReference type="RefSeq" id="WP_097928981.1">
    <property type="nucleotide sequence ID" value="NZ_OCTN01000002.1"/>
</dbReference>
<evidence type="ECO:0000313" key="3">
    <source>
        <dbReference type="Proteomes" id="UP000220034"/>
    </source>
</evidence>
<dbReference type="AlphaFoldDB" id="A0A2C9CQE1"/>
<feature type="region of interest" description="Disordered" evidence="1">
    <location>
        <begin position="100"/>
        <end position="131"/>
    </location>
</feature>
<name>A0A2C9CQE1_9RHOB</name>
<dbReference type="OrthoDB" id="7875768at2"/>
<organism evidence="2 3">
    <name type="scientific">Pontivivens marinum</name>
    <dbReference type="NCBI Taxonomy" id="1690039"/>
    <lineage>
        <taxon>Bacteria</taxon>
        <taxon>Pseudomonadati</taxon>
        <taxon>Pseudomonadota</taxon>
        <taxon>Alphaproteobacteria</taxon>
        <taxon>Rhodobacterales</taxon>
        <taxon>Paracoccaceae</taxon>
        <taxon>Pontivivens</taxon>
    </lineage>
</organism>
<reference evidence="3" key="1">
    <citation type="submission" date="2017-09" db="EMBL/GenBank/DDBJ databases">
        <authorList>
            <person name="Varghese N."/>
            <person name="Submissions S."/>
        </authorList>
    </citation>
    <scope>NUCLEOTIDE SEQUENCE [LARGE SCALE GENOMIC DNA]</scope>
    <source>
        <strain evidence="3">C7</strain>
    </source>
</reference>
<protein>
    <submittedName>
        <fullName evidence="2">Uncharacterized protein</fullName>
    </submittedName>
</protein>
<accession>A0A2C9CQE1</accession>
<evidence type="ECO:0000313" key="2">
    <source>
        <dbReference type="EMBL" id="SOH93395.1"/>
    </source>
</evidence>
<evidence type="ECO:0000256" key="1">
    <source>
        <dbReference type="SAM" id="MobiDB-lite"/>
    </source>
</evidence>